<evidence type="ECO:0000256" key="1">
    <source>
        <dbReference type="SAM" id="MobiDB-lite"/>
    </source>
</evidence>
<protein>
    <submittedName>
        <fullName evidence="3">Uncharacterized protein</fullName>
    </submittedName>
</protein>
<feature type="compositionally biased region" description="Polar residues" evidence="1">
    <location>
        <begin position="75"/>
        <end position="84"/>
    </location>
</feature>
<name>A0ABX0SHQ8_9ACTN</name>
<gene>
    <name evidence="3" type="ORF">FB473_001240</name>
</gene>
<accession>A0ABX0SHQ8</accession>
<evidence type="ECO:0000313" key="4">
    <source>
        <dbReference type="Proteomes" id="UP000749311"/>
    </source>
</evidence>
<proteinExistence type="predicted"/>
<dbReference type="RefSeq" id="WP_208390795.1">
    <property type="nucleotide sequence ID" value="NZ_BAAAOO010000015.1"/>
</dbReference>
<reference evidence="3 4" key="1">
    <citation type="submission" date="2020-02" db="EMBL/GenBank/DDBJ databases">
        <title>Sequencing the genomes of 1000 actinobacteria strains.</title>
        <authorList>
            <person name="Klenk H.-P."/>
        </authorList>
    </citation>
    <scope>NUCLEOTIDE SEQUENCE [LARGE SCALE GENOMIC DNA]</scope>
    <source>
        <strain evidence="3 4">DSM 19609</strain>
    </source>
</reference>
<feature type="signal peptide" evidence="2">
    <location>
        <begin position="1"/>
        <end position="30"/>
    </location>
</feature>
<evidence type="ECO:0000313" key="3">
    <source>
        <dbReference type="EMBL" id="NIH56595.1"/>
    </source>
</evidence>
<evidence type="ECO:0000256" key="2">
    <source>
        <dbReference type="SAM" id="SignalP"/>
    </source>
</evidence>
<keyword evidence="2" id="KW-0732">Signal</keyword>
<dbReference type="Proteomes" id="UP000749311">
    <property type="component" value="Unassembled WGS sequence"/>
</dbReference>
<feature type="region of interest" description="Disordered" evidence="1">
    <location>
        <begin position="38"/>
        <end position="84"/>
    </location>
</feature>
<dbReference type="EMBL" id="JAAMOZ010000001">
    <property type="protein sequence ID" value="NIH56595.1"/>
    <property type="molecule type" value="Genomic_DNA"/>
</dbReference>
<sequence>MSIATSRTRGRRSASITLALLLVFSLCGYADTFASPVSASAETTDGGPAPIGKERDVPSFHDYPGAQANYGGLSYVNNDPGQYT</sequence>
<comment type="caution">
    <text evidence="3">The sequence shown here is derived from an EMBL/GenBank/DDBJ whole genome shotgun (WGS) entry which is preliminary data.</text>
</comment>
<keyword evidence="4" id="KW-1185">Reference proteome</keyword>
<feature type="chain" id="PRO_5046442829" evidence="2">
    <location>
        <begin position="31"/>
        <end position="84"/>
    </location>
</feature>
<organism evidence="3 4">
    <name type="scientific">Brooklawnia cerclae</name>
    <dbReference type="NCBI Taxonomy" id="349934"/>
    <lineage>
        <taxon>Bacteria</taxon>
        <taxon>Bacillati</taxon>
        <taxon>Actinomycetota</taxon>
        <taxon>Actinomycetes</taxon>
        <taxon>Propionibacteriales</taxon>
        <taxon>Propionibacteriaceae</taxon>
        <taxon>Brooklawnia</taxon>
    </lineage>
</organism>